<keyword evidence="1" id="KW-1133">Transmembrane helix</keyword>
<keyword evidence="1" id="KW-0472">Membrane</keyword>
<protein>
    <submittedName>
        <fullName evidence="2">Uncharacterized protein</fullName>
    </submittedName>
</protein>
<keyword evidence="1" id="KW-0812">Transmembrane</keyword>
<sequence length="163" mass="15910">MSAWGAGLILAALGAGAIVGPSSGAASRGLGAGLVALGVAALVWGGAALALGRLVFPRATLTGVVVGLLASSALMFVLPSHTSVIAVAAAWLLLIGVGAGIAPTLRRRGRAESTPSTAQPMSVWGLLLAASIIAVVVTPALGSAQDAVLIRDDGSVPVITHDH</sequence>
<keyword evidence="3" id="KW-1185">Reference proteome</keyword>
<dbReference type="RefSeq" id="WP_408905244.1">
    <property type="nucleotide sequence ID" value="NZ_JAROCE010000001.1"/>
</dbReference>
<feature type="transmembrane region" description="Helical" evidence="1">
    <location>
        <begin position="59"/>
        <end position="78"/>
    </location>
</feature>
<comment type="caution">
    <text evidence="2">The sequence shown here is derived from an EMBL/GenBank/DDBJ whole genome shotgun (WGS) entry which is preliminary data.</text>
</comment>
<gene>
    <name evidence="2" type="ORF">P5G46_06515</name>
</gene>
<feature type="transmembrane region" description="Helical" evidence="1">
    <location>
        <begin position="34"/>
        <end position="52"/>
    </location>
</feature>
<reference evidence="2 3" key="1">
    <citation type="submission" date="2023-03" db="EMBL/GenBank/DDBJ databases">
        <title>MT1 and MT2 Draft Genomes of Novel Species.</title>
        <authorList>
            <person name="Venkateswaran K."/>
        </authorList>
    </citation>
    <scope>NUCLEOTIDE SEQUENCE [LARGE SCALE GENOMIC DNA]</scope>
    <source>
        <strain evidence="2 3">IF8SW-P5</strain>
    </source>
</reference>
<feature type="transmembrane region" description="Helical" evidence="1">
    <location>
        <begin position="84"/>
        <end position="102"/>
    </location>
</feature>
<evidence type="ECO:0000313" key="3">
    <source>
        <dbReference type="Proteomes" id="UP001630303"/>
    </source>
</evidence>
<organism evidence="2 3">
    <name type="scientific">Microbacterium mcarthurae</name>
    <dbReference type="NCBI Taxonomy" id="3035918"/>
    <lineage>
        <taxon>Bacteria</taxon>
        <taxon>Bacillati</taxon>
        <taxon>Actinomycetota</taxon>
        <taxon>Actinomycetes</taxon>
        <taxon>Micrococcales</taxon>
        <taxon>Microbacteriaceae</taxon>
        <taxon>Microbacterium</taxon>
    </lineage>
</organism>
<dbReference type="EMBL" id="JAROCE010000001">
    <property type="protein sequence ID" value="MFM2720150.1"/>
    <property type="molecule type" value="Genomic_DNA"/>
</dbReference>
<accession>A0ABW9GEU8</accession>
<evidence type="ECO:0000256" key="1">
    <source>
        <dbReference type="SAM" id="Phobius"/>
    </source>
</evidence>
<dbReference type="Proteomes" id="UP001630303">
    <property type="component" value="Unassembled WGS sequence"/>
</dbReference>
<feature type="transmembrane region" description="Helical" evidence="1">
    <location>
        <begin position="123"/>
        <end position="142"/>
    </location>
</feature>
<proteinExistence type="predicted"/>
<evidence type="ECO:0000313" key="2">
    <source>
        <dbReference type="EMBL" id="MFM2720150.1"/>
    </source>
</evidence>
<name>A0ABW9GEU8_9MICO</name>